<dbReference type="PANTHER" id="PTHR24104:SF25">
    <property type="entry name" value="PROTEIN LIN-41"/>
    <property type="match status" value="1"/>
</dbReference>
<evidence type="ECO:0000256" key="2">
    <source>
        <dbReference type="PROSITE-ProRule" id="PRU00504"/>
    </source>
</evidence>
<feature type="repeat" description="NHL" evidence="2">
    <location>
        <begin position="415"/>
        <end position="458"/>
    </location>
</feature>
<dbReference type="InterPro" id="IPR036116">
    <property type="entry name" value="FN3_sf"/>
</dbReference>
<feature type="domain" description="Fibronectin type-III" evidence="4">
    <location>
        <begin position="773"/>
        <end position="872"/>
    </location>
</feature>
<dbReference type="InterPro" id="IPR003961">
    <property type="entry name" value="FN3_dom"/>
</dbReference>
<dbReference type="InterPro" id="IPR011042">
    <property type="entry name" value="6-blade_b-propeller_TolB-like"/>
</dbReference>
<feature type="transmembrane region" description="Helical" evidence="3">
    <location>
        <begin position="1272"/>
        <end position="1290"/>
    </location>
</feature>
<comment type="caution">
    <text evidence="5">The sequence shown here is derived from an EMBL/GenBank/DDBJ whole genome shotgun (WGS) entry which is preliminary data.</text>
</comment>
<evidence type="ECO:0000256" key="3">
    <source>
        <dbReference type="SAM" id="Phobius"/>
    </source>
</evidence>
<dbReference type="InterPro" id="IPR013783">
    <property type="entry name" value="Ig-like_fold"/>
</dbReference>
<feature type="repeat" description="NHL" evidence="2">
    <location>
        <begin position="282"/>
        <end position="321"/>
    </location>
</feature>
<dbReference type="Gene3D" id="2.60.40.10">
    <property type="entry name" value="Immunoglobulins"/>
    <property type="match status" value="1"/>
</dbReference>
<organism evidence="5 6">
    <name type="scientific">Candidatus Dojkabacteria bacterium CG_4_10_14_0_2_um_filter_Dojkabacteria_WS6_41_15</name>
    <dbReference type="NCBI Taxonomy" id="2014249"/>
    <lineage>
        <taxon>Bacteria</taxon>
        <taxon>Candidatus Dojkabacteria</taxon>
    </lineage>
</organism>
<keyword evidence="3" id="KW-0472">Membrane</keyword>
<evidence type="ECO:0000259" key="4">
    <source>
        <dbReference type="PROSITE" id="PS50853"/>
    </source>
</evidence>
<feature type="transmembrane region" description="Helical" evidence="3">
    <location>
        <begin position="7"/>
        <end position="25"/>
    </location>
</feature>
<name>A0A2M7W0K7_9BACT</name>
<dbReference type="SUPFAM" id="SSF49265">
    <property type="entry name" value="Fibronectin type III"/>
    <property type="match status" value="1"/>
</dbReference>
<dbReference type="InterPro" id="IPR001258">
    <property type="entry name" value="NHL_repeat"/>
</dbReference>
<sequence length="1383" mass="147358">MQFKQNTFLVPVVLVLSFFSVWLYINQSVSNVAFSPEAVRGLSDSPVNIPSNYESIGIPQDLVVLSDNKFWYVDSQNYRIVKVSSSGTILQTVGKQGTDFGEFAETVVGITQDPGNYLYVLSYCHVYKFDLNGGYITSWGACGSGESDFSNAEGIHYDSANDVLYVSDTQHHRVLKFDSNGTYLSQFGSYGTGDGDLAYPVGIVTDAAGKIYVVDGDNHRVERFNADGTFDIKFGTNGTGDGQFTFPKDVAVATNGNIFVASQNSYKIQIFDSSGTWVSSWGEHGTEAWQFLAPRYLGFDSSGNVLVTDSFLKSIQKFSSTGTYVSAVRNSGSIGGRLTNPEGVAYDTAGNLYILDNGSSNARLQKFTNAGTYLATIADVADLGIAAYHMTIKNDKIYATNVSGANVFDTSGTLLFSFGTSGTGNGQFTEARGVGLDSTGNIYVADMENSRVQKFDATGTYISQWGTQGTGNGQFGRAQTLFIDALDNIYVGDNEKPGGGPSLNTRVQVFDTAGTYIRTIGSFGDGDGQMRQVGGTIMNSEGNLEITDTLQHRIQVMTPTGTFIGAYGAYGDGMEEFSYPAGLAVNPVTSTITIADYGNHRVQQLPGGTRIYNLNSSADVLKANDTISLVKAYINPADAGADNISSLLYFGSYVVSDFDVNMTVDRDWAAVNVTTLVNDSTSLVTNLDPSGAPGVSATHSLYIVKQEGQTTVRVCPAATQISEITLDCTTGYNLTEGDAALSTVTINGITYWKVTGLIGTGIMSEMPDVVMTAPTGVETNSVSSLTSTSASVQITVGGNGNATITERGVVYSSSAAIPSLTNSKKTISGSTGAGTAALTGLSQQTLYYVRAYATNSIGTTYGAVLSFTTLQVLNTSTAPTDVQTTSVSAITNDAANVAISVDGDGGETIIERGVVYSSTSEAPTLTNSKKTISGTTGDGVVTLSSLSEKTKYYVRAFATNPVGTTYGNILSLTTLPEPAPIVPTGIVTLSPVAPTLSEIDCPIFTEFSVSKKIIKKGESVTVNWQTKNTESVLSAFSETGLPAVGTLDIALEQTTDLSFLADNGRCNAKKTALVQVVDTLPWVSTVSVGTGILLVEAIIALQQPAIFGNIWLSLAALFSKRKRQTWGVIYNSKTKKPLGRAIIRLLREDKTVVDTVVSDVTGTFKLTPKVGTFTVSVTLPGFDFPSKTIKTDTDGGYSNVYRGDNLIVNSITDGILLAIPLDPADLTVAESKSLQAKNTLTAITESLSYALMFGGFAYGVYIAYLYPHIYNYLILGVYSLLAFAKALMLIPKKLVGNVTLSDGNLATGIELGLFDMEFNTILYRTFTDDAGQYNFVVPNKPYTLKVLDARYKILDHGLPVTDLPIPAIKGDTVRQITKDLVLE</sequence>
<keyword evidence="3" id="KW-1133">Transmembrane helix</keyword>
<keyword evidence="1" id="KW-0677">Repeat</keyword>
<keyword evidence="3" id="KW-0812">Transmembrane</keyword>
<dbReference type="PANTHER" id="PTHR24104">
    <property type="entry name" value="E3 UBIQUITIN-PROTEIN LIGASE NHLRC1-RELATED"/>
    <property type="match status" value="1"/>
</dbReference>
<feature type="repeat" description="NHL" evidence="2">
    <location>
        <begin position="184"/>
        <end position="227"/>
    </location>
</feature>
<feature type="transmembrane region" description="Helical" evidence="3">
    <location>
        <begin position="1247"/>
        <end position="1266"/>
    </location>
</feature>
<dbReference type="EMBL" id="PFQB01000124">
    <property type="protein sequence ID" value="PJA12173.1"/>
    <property type="molecule type" value="Genomic_DNA"/>
</dbReference>
<dbReference type="Proteomes" id="UP000228952">
    <property type="component" value="Unassembled WGS sequence"/>
</dbReference>
<gene>
    <name evidence="5" type="ORF">COX64_05000</name>
</gene>
<proteinExistence type="predicted"/>
<evidence type="ECO:0000256" key="1">
    <source>
        <dbReference type="ARBA" id="ARBA00022737"/>
    </source>
</evidence>
<dbReference type="SMART" id="SM00060">
    <property type="entry name" value="FN3"/>
    <property type="match status" value="2"/>
</dbReference>
<dbReference type="PROSITE" id="PS50853">
    <property type="entry name" value="FN3"/>
    <property type="match status" value="2"/>
</dbReference>
<dbReference type="Gene3D" id="2.40.10.500">
    <property type="match status" value="1"/>
</dbReference>
<dbReference type="Gene3D" id="2.120.10.30">
    <property type="entry name" value="TolB, C-terminal domain"/>
    <property type="match status" value="4"/>
</dbReference>
<evidence type="ECO:0000313" key="5">
    <source>
        <dbReference type="EMBL" id="PJA12173.1"/>
    </source>
</evidence>
<dbReference type="SUPFAM" id="SSF101898">
    <property type="entry name" value="NHL repeat"/>
    <property type="match status" value="2"/>
</dbReference>
<dbReference type="GO" id="GO:0008270">
    <property type="term" value="F:zinc ion binding"/>
    <property type="evidence" value="ECO:0007669"/>
    <property type="project" value="UniProtKB-KW"/>
</dbReference>
<feature type="domain" description="Fibronectin type-III" evidence="4">
    <location>
        <begin position="878"/>
        <end position="977"/>
    </location>
</feature>
<dbReference type="PROSITE" id="PS51125">
    <property type="entry name" value="NHL"/>
    <property type="match status" value="6"/>
</dbReference>
<feature type="repeat" description="NHL" evidence="2">
    <location>
        <begin position="568"/>
        <end position="608"/>
    </location>
</feature>
<feature type="repeat" description="NHL" evidence="2">
    <location>
        <begin position="325"/>
        <end position="370"/>
    </location>
</feature>
<feature type="repeat" description="NHL" evidence="2">
    <location>
        <begin position="233"/>
        <end position="274"/>
    </location>
</feature>
<accession>A0A2M7W0K7</accession>
<dbReference type="InterPro" id="IPR050952">
    <property type="entry name" value="TRIM-NHL_E3_ligases"/>
</dbReference>
<evidence type="ECO:0000313" key="6">
    <source>
        <dbReference type="Proteomes" id="UP000228952"/>
    </source>
</evidence>
<reference evidence="6" key="1">
    <citation type="submission" date="2017-09" db="EMBL/GenBank/DDBJ databases">
        <title>Depth-based differentiation of microbial function through sediment-hosted aquifers and enrichment of novel symbionts in the deep terrestrial subsurface.</title>
        <authorList>
            <person name="Probst A.J."/>
            <person name="Ladd B."/>
            <person name="Jarett J.K."/>
            <person name="Geller-Mcgrath D.E."/>
            <person name="Sieber C.M.K."/>
            <person name="Emerson J.B."/>
            <person name="Anantharaman K."/>
            <person name="Thomas B.C."/>
            <person name="Malmstrom R."/>
            <person name="Stieglmeier M."/>
            <person name="Klingl A."/>
            <person name="Woyke T."/>
            <person name="Ryan C.M."/>
            <person name="Banfield J.F."/>
        </authorList>
    </citation>
    <scope>NUCLEOTIDE SEQUENCE [LARGE SCALE GENOMIC DNA]</scope>
</reference>
<dbReference type="Pfam" id="PF01436">
    <property type="entry name" value="NHL"/>
    <property type="match status" value="3"/>
</dbReference>
<dbReference type="SUPFAM" id="SSF49478">
    <property type="entry name" value="Cna protein B-type domain"/>
    <property type="match status" value="1"/>
</dbReference>
<protein>
    <recommendedName>
        <fullName evidence="4">Fibronectin type-III domain-containing protein</fullName>
    </recommendedName>
</protein>